<dbReference type="CDD" id="cd02440">
    <property type="entry name" value="AdoMet_MTases"/>
    <property type="match status" value="1"/>
</dbReference>
<organism evidence="2 3">
    <name type="scientific">Thalassobaculum litoreum DSM 18839</name>
    <dbReference type="NCBI Taxonomy" id="1123362"/>
    <lineage>
        <taxon>Bacteria</taxon>
        <taxon>Pseudomonadati</taxon>
        <taxon>Pseudomonadota</taxon>
        <taxon>Alphaproteobacteria</taxon>
        <taxon>Rhodospirillales</taxon>
        <taxon>Thalassobaculaceae</taxon>
        <taxon>Thalassobaculum</taxon>
    </lineage>
</organism>
<reference evidence="2 3" key="1">
    <citation type="submission" date="2016-10" db="EMBL/GenBank/DDBJ databases">
        <authorList>
            <person name="Varghese N."/>
            <person name="Submissions S."/>
        </authorList>
    </citation>
    <scope>NUCLEOTIDE SEQUENCE [LARGE SCALE GENOMIC DNA]</scope>
    <source>
        <strain evidence="2 3">DSM 18839</strain>
    </source>
</reference>
<dbReference type="Proteomes" id="UP000198615">
    <property type="component" value="Unassembled WGS sequence"/>
</dbReference>
<dbReference type="EMBL" id="FNBW01000007">
    <property type="protein sequence ID" value="SDF84804.1"/>
    <property type="molecule type" value="Genomic_DNA"/>
</dbReference>
<accession>A0A8G2BI57</accession>
<dbReference type="AlphaFoldDB" id="A0A8G2BI57"/>
<dbReference type="Pfam" id="PF13489">
    <property type="entry name" value="Methyltransf_23"/>
    <property type="match status" value="1"/>
</dbReference>
<comment type="caution">
    <text evidence="2">The sequence shown here is derived from an EMBL/GenBank/DDBJ whole genome shotgun (WGS) entry which is preliminary data.</text>
</comment>
<protein>
    <submittedName>
        <fullName evidence="2">Methyltransferase domain-containing protein</fullName>
    </submittedName>
</protein>
<gene>
    <name evidence="2" type="ORF">SAMN05660686_02528</name>
</gene>
<evidence type="ECO:0000256" key="1">
    <source>
        <dbReference type="SAM" id="MobiDB-lite"/>
    </source>
</evidence>
<keyword evidence="2" id="KW-0808">Transferase</keyword>
<feature type="compositionally biased region" description="Basic and acidic residues" evidence="1">
    <location>
        <begin position="320"/>
        <end position="333"/>
    </location>
</feature>
<dbReference type="Gene3D" id="3.40.50.150">
    <property type="entry name" value="Vaccinia Virus protein VP39"/>
    <property type="match status" value="1"/>
</dbReference>
<evidence type="ECO:0000313" key="2">
    <source>
        <dbReference type="EMBL" id="SDF84804.1"/>
    </source>
</evidence>
<keyword evidence="2" id="KW-0489">Methyltransferase</keyword>
<dbReference type="OrthoDB" id="210346at2"/>
<name>A0A8G2BI57_9PROT</name>
<dbReference type="RefSeq" id="WP_093150773.1">
    <property type="nucleotide sequence ID" value="NZ_FNBW01000007.1"/>
</dbReference>
<feature type="region of interest" description="Disordered" evidence="1">
    <location>
        <begin position="314"/>
        <end position="333"/>
    </location>
</feature>
<dbReference type="GO" id="GO:0032259">
    <property type="term" value="P:methylation"/>
    <property type="evidence" value="ECO:0007669"/>
    <property type="project" value="UniProtKB-KW"/>
</dbReference>
<dbReference type="GO" id="GO:0008168">
    <property type="term" value="F:methyltransferase activity"/>
    <property type="evidence" value="ECO:0007669"/>
    <property type="project" value="UniProtKB-KW"/>
</dbReference>
<dbReference type="InterPro" id="IPR029063">
    <property type="entry name" value="SAM-dependent_MTases_sf"/>
</dbReference>
<sequence length="347" mass="39219">MDRRGLLRQHIDIETARVLEIGALAVPLVAPHEARVEYVDHLDTEGLRREYRGHPGVDVDKLVDVTYVWNGGTFAEAVGAAEPFDAIVSSHVFEHFPNPVQWLADAYSLLAPGGQIYMVVPDMRFTFDRHRAKTRTADWIEWYLEKPSRPSTGQVYDYHSKVVDVPPGYGWAQEPAGGFANIYDPSTALEQARSAFETGRYIDAHCSVFTPVSLLALFREIDDLNLFPFDVTAVYPTEVDDIEFALVLKRSDVPPRPQLSREIDQQLAQEAGYTGDFGAGGFAAALAADPELQKRHNALKRQWAAEAIRNRKRAALPELDPTRHDAFPPRDDPRLARRTTWFQRLRR</sequence>
<proteinExistence type="predicted"/>
<dbReference type="SUPFAM" id="SSF53335">
    <property type="entry name" value="S-adenosyl-L-methionine-dependent methyltransferases"/>
    <property type="match status" value="1"/>
</dbReference>
<evidence type="ECO:0000313" key="3">
    <source>
        <dbReference type="Proteomes" id="UP000198615"/>
    </source>
</evidence>
<keyword evidence="3" id="KW-1185">Reference proteome</keyword>